<dbReference type="AlphaFoldDB" id="A0A7S9DBA7"/>
<dbReference type="KEGG" id="bcou:IC761_15910"/>
<proteinExistence type="predicted"/>
<reference evidence="1 2" key="1">
    <citation type="submission" date="2020-09" db="EMBL/GenBank/DDBJ databases">
        <title>Complete genomes of bradyrhizobia occurring on native shrubby legumes in Australia.</title>
        <authorList>
            <person name="Lafay B."/>
        </authorList>
    </citation>
    <scope>NUCLEOTIDE SEQUENCE [LARGE SCALE GENOMIC DNA]</scope>
    <source>
        <strain evidence="1 2">BDV5040</strain>
    </source>
</reference>
<dbReference type="RefSeq" id="WP_195804133.1">
    <property type="nucleotide sequence ID" value="NZ_CP061379.1"/>
</dbReference>
<dbReference type="Proteomes" id="UP000594621">
    <property type="component" value="Chromosome"/>
</dbReference>
<evidence type="ECO:0000313" key="2">
    <source>
        <dbReference type="Proteomes" id="UP000594621"/>
    </source>
</evidence>
<dbReference type="EMBL" id="CP061379">
    <property type="protein sequence ID" value="QPF94659.1"/>
    <property type="molecule type" value="Genomic_DNA"/>
</dbReference>
<gene>
    <name evidence="1" type="ORF">IC761_15910</name>
</gene>
<name>A0A7S9DBA7_9BRAD</name>
<protein>
    <submittedName>
        <fullName evidence="1">Uncharacterized protein</fullName>
    </submittedName>
</protein>
<evidence type="ECO:0000313" key="1">
    <source>
        <dbReference type="EMBL" id="QPF94659.1"/>
    </source>
</evidence>
<keyword evidence="2" id="KW-1185">Reference proteome</keyword>
<sequence>MKASKQTDECPIAPITICRRYGRRTLEMASQDVSRRALLDAAGLPELITRTCEDCEALANQRFTRGALEAAYEAMPQRYQAGLPPEHIDVQAQR</sequence>
<organism evidence="1 2">
    <name type="scientific">Bradyrhizobium commune</name>
    <dbReference type="NCBI Taxonomy" id="83627"/>
    <lineage>
        <taxon>Bacteria</taxon>
        <taxon>Pseudomonadati</taxon>
        <taxon>Pseudomonadota</taxon>
        <taxon>Alphaproteobacteria</taxon>
        <taxon>Hyphomicrobiales</taxon>
        <taxon>Nitrobacteraceae</taxon>
        <taxon>Bradyrhizobium</taxon>
    </lineage>
</organism>
<accession>A0A7S9DBA7</accession>